<evidence type="ECO:0000256" key="1">
    <source>
        <dbReference type="ARBA" id="ARBA00004123"/>
    </source>
</evidence>
<dbReference type="PANTHER" id="PTHR31194">
    <property type="entry name" value="SHN SHINE , DNA BINDING / TRANSCRIPTION FACTOR"/>
    <property type="match status" value="1"/>
</dbReference>
<evidence type="ECO:0000313" key="7">
    <source>
        <dbReference type="EMBL" id="KAF5802647.1"/>
    </source>
</evidence>
<dbReference type="Gramene" id="mRNA:HanXRQr2_Chr06g0261961">
    <property type="protein sequence ID" value="CDS:HanXRQr2_Chr06g0261961.1"/>
    <property type="gene ID" value="HanXRQr2_Chr06g0261961"/>
</dbReference>
<keyword evidence="5" id="KW-0539">Nucleus</keyword>
<dbReference type="Gene3D" id="3.30.730.10">
    <property type="entry name" value="AP2/ERF domain"/>
    <property type="match status" value="1"/>
</dbReference>
<keyword evidence="9" id="KW-1185">Reference proteome</keyword>
<dbReference type="SMART" id="SM00380">
    <property type="entry name" value="AP2"/>
    <property type="match status" value="1"/>
</dbReference>
<keyword evidence="4" id="KW-0804">Transcription</keyword>
<dbReference type="AlphaFoldDB" id="A0A251UJ98"/>
<reference evidence="8" key="2">
    <citation type="submission" date="2017-02" db="EMBL/GenBank/DDBJ databases">
        <title>Sunflower complete genome.</title>
        <authorList>
            <person name="Langlade N."/>
            <person name="Munos S."/>
        </authorList>
    </citation>
    <scope>NUCLEOTIDE SEQUENCE [LARGE SCALE GENOMIC DNA]</scope>
    <source>
        <tissue evidence="8">Leaves</tissue>
    </source>
</reference>
<feature type="domain" description="AP2/ERF" evidence="6">
    <location>
        <begin position="26"/>
        <end position="82"/>
    </location>
</feature>
<dbReference type="InterPro" id="IPR036955">
    <property type="entry name" value="AP2/ERF_dom_sf"/>
</dbReference>
<protein>
    <submittedName>
        <fullName evidence="8">Putative DNA-binding domain-containing protein</fullName>
    </submittedName>
    <submittedName>
        <fullName evidence="7">Transcription factor AP2-EREBP family</fullName>
    </submittedName>
</protein>
<dbReference type="Proteomes" id="UP000215914">
    <property type="component" value="Chromosome 6"/>
</dbReference>
<dbReference type="SUPFAM" id="SSF54171">
    <property type="entry name" value="DNA-binding domain"/>
    <property type="match status" value="1"/>
</dbReference>
<dbReference type="EMBL" id="CM007895">
    <property type="protein sequence ID" value="OTG23164.1"/>
    <property type="molecule type" value="Genomic_DNA"/>
</dbReference>
<evidence type="ECO:0000313" key="9">
    <source>
        <dbReference type="Proteomes" id="UP000215914"/>
    </source>
</evidence>
<evidence type="ECO:0000259" key="6">
    <source>
        <dbReference type="PROSITE" id="PS51032"/>
    </source>
</evidence>
<dbReference type="InterPro" id="IPR016177">
    <property type="entry name" value="DNA-bd_dom_sf"/>
</dbReference>
<dbReference type="InterPro" id="IPR001471">
    <property type="entry name" value="AP2/ERF_dom"/>
</dbReference>
<reference evidence="7" key="3">
    <citation type="submission" date="2020-06" db="EMBL/GenBank/DDBJ databases">
        <title>Helianthus annuus Genome sequencing and assembly Release 2.</title>
        <authorList>
            <person name="Gouzy J."/>
            <person name="Langlade N."/>
            <person name="Munos S."/>
        </authorList>
    </citation>
    <scope>NUCLEOTIDE SEQUENCE</scope>
    <source>
        <tissue evidence="7">Leaves</tissue>
    </source>
</reference>
<keyword evidence="3 8" id="KW-0238">DNA-binding</keyword>
<dbReference type="GO" id="GO:0003700">
    <property type="term" value="F:DNA-binding transcription factor activity"/>
    <property type="evidence" value="ECO:0000318"/>
    <property type="project" value="GO_Central"/>
</dbReference>
<sequence>MSVPEECLGCDLYTAGGGGEERKEKRYRGVSLRTSGNWSSEIMVPRKVRKWLGTFKTAEEAARAYDRASIRYRGKTTKTNFPLEEYPEIEPQDLLNEAAGT</sequence>
<dbReference type="OMA" id="RAAKIHY"/>
<evidence type="ECO:0000256" key="5">
    <source>
        <dbReference type="ARBA" id="ARBA00023242"/>
    </source>
</evidence>
<dbReference type="CDD" id="cd00018">
    <property type="entry name" value="AP2"/>
    <property type="match status" value="1"/>
</dbReference>
<keyword evidence="2" id="KW-0805">Transcription regulation</keyword>
<evidence type="ECO:0000256" key="3">
    <source>
        <dbReference type="ARBA" id="ARBA00023125"/>
    </source>
</evidence>
<dbReference type="PANTHER" id="PTHR31194:SF222">
    <property type="entry name" value="ETHYLENE-RESPONSIVE TRANSCRIPTION FACTOR ERF120-RELATED"/>
    <property type="match status" value="1"/>
</dbReference>
<evidence type="ECO:0000256" key="2">
    <source>
        <dbReference type="ARBA" id="ARBA00023015"/>
    </source>
</evidence>
<evidence type="ECO:0000256" key="4">
    <source>
        <dbReference type="ARBA" id="ARBA00023163"/>
    </source>
</evidence>
<reference evidence="7 9" key="1">
    <citation type="journal article" date="2017" name="Nature">
        <title>The sunflower genome provides insights into oil metabolism, flowering and Asterid evolution.</title>
        <authorList>
            <person name="Badouin H."/>
            <person name="Gouzy J."/>
            <person name="Grassa C.J."/>
            <person name="Murat F."/>
            <person name="Staton S.E."/>
            <person name="Cottret L."/>
            <person name="Lelandais-Briere C."/>
            <person name="Owens G.L."/>
            <person name="Carrere S."/>
            <person name="Mayjonade B."/>
            <person name="Legrand L."/>
            <person name="Gill N."/>
            <person name="Kane N.C."/>
            <person name="Bowers J.E."/>
            <person name="Hubner S."/>
            <person name="Bellec A."/>
            <person name="Berard A."/>
            <person name="Berges H."/>
            <person name="Blanchet N."/>
            <person name="Boniface M.C."/>
            <person name="Brunel D."/>
            <person name="Catrice O."/>
            <person name="Chaidir N."/>
            <person name="Claudel C."/>
            <person name="Donnadieu C."/>
            <person name="Faraut T."/>
            <person name="Fievet G."/>
            <person name="Helmstetter N."/>
            <person name="King M."/>
            <person name="Knapp S.J."/>
            <person name="Lai Z."/>
            <person name="Le Paslier M.C."/>
            <person name="Lippi Y."/>
            <person name="Lorenzon L."/>
            <person name="Mandel J.R."/>
            <person name="Marage G."/>
            <person name="Marchand G."/>
            <person name="Marquand E."/>
            <person name="Bret-Mestries E."/>
            <person name="Morien E."/>
            <person name="Nambeesan S."/>
            <person name="Nguyen T."/>
            <person name="Pegot-Espagnet P."/>
            <person name="Pouilly N."/>
            <person name="Raftis F."/>
            <person name="Sallet E."/>
            <person name="Schiex T."/>
            <person name="Thomas J."/>
            <person name="Vandecasteele C."/>
            <person name="Vares D."/>
            <person name="Vear F."/>
            <person name="Vautrin S."/>
            <person name="Crespi M."/>
            <person name="Mangin B."/>
            <person name="Burke J.M."/>
            <person name="Salse J."/>
            <person name="Munos S."/>
            <person name="Vincourt P."/>
            <person name="Rieseberg L.H."/>
            <person name="Langlade N.B."/>
        </authorList>
    </citation>
    <scope>NUCLEOTIDE SEQUENCE [LARGE SCALE GENOMIC DNA]</scope>
    <source>
        <strain evidence="9">cv. SF193</strain>
        <tissue evidence="7">Leaves</tissue>
    </source>
</reference>
<organism evidence="8 9">
    <name type="scientific">Helianthus annuus</name>
    <name type="common">Common sunflower</name>
    <dbReference type="NCBI Taxonomy" id="4232"/>
    <lineage>
        <taxon>Eukaryota</taxon>
        <taxon>Viridiplantae</taxon>
        <taxon>Streptophyta</taxon>
        <taxon>Embryophyta</taxon>
        <taxon>Tracheophyta</taxon>
        <taxon>Spermatophyta</taxon>
        <taxon>Magnoliopsida</taxon>
        <taxon>eudicotyledons</taxon>
        <taxon>Gunneridae</taxon>
        <taxon>Pentapetalae</taxon>
        <taxon>asterids</taxon>
        <taxon>campanulids</taxon>
        <taxon>Asterales</taxon>
        <taxon>Asteraceae</taxon>
        <taxon>Asteroideae</taxon>
        <taxon>Heliantheae alliance</taxon>
        <taxon>Heliantheae</taxon>
        <taxon>Helianthus</taxon>
    </lineage>
</organism>
<dbReference type="InterPro" id="IPR050913">
    <property type="entry name" value="AP2/ERF_ERF"/>
</dbReference>
<dbReference type="GO" id="GO:0005634">
    <property type="term" value="C:nucleus"/>
    <property type="evidence" value="ECO:0000318"/>
    <property type="project" value="GO_Central"/>
</dbReference>
<comment type="subcellular location">
    <subcellularLocation>
        <location evidence="1">Nucleus</location>
    </subcellularLocation>
</comment>
<dbReference type="PRINTS" id="PR00367">
    <property type="entry name" value="ETHRSPELEMNT"/>
</dbReference>
<dbReference type="InParanoid" id="A0A251UJ98"/>
<dbReference type="GO" id="GO:0000976">
    <property type="term" value="F:transcription cis-regulatory region binding"/>
    <property type="evidence" value="ECO:0000318"/>
    <property type="project" value="GO_Central"/>
</dbReference>
<proteinExistence type="predicted"/>
<name>A0A251UJ98_HELAN</name>
<evidence type="ECO:0000313" key="8">
    <source>
        <dbReference type="EMBL" id="OTG23164.1"/>
    </source>
</evidence>
<gene>
    <name evidence="8" type="ORF">HannXRQ_Chr06g0179391</name>
    <name evidence="7" type="ORF">HanXRQr2_Chr06g0261961</name>
</gene>
<accession>A0A251UJ98</accession>
<dbReference type="PROSITE" id="PS51032">
    <property type="entry name" value="AP2_ERF"/>
    <property type="match status" value="1"/>
</dbReference>
<dbReference type="Pfam" id="PF00847">
    <property type="entry name" value="AP2"/>
    <property type="match status" value="1"/>
</dbReference>
<dbReference type="EMBL" id="MNCJ02000321">
    <property type="protein sequence ID" value="KAF5802647.1"/>
    <property type="molecule type" value="Genomic_DNA"/>
</dbReference>